<gene>
    <name evidence="1" type="ORF">M427DRAFT_61184</name>
</gene>
<organism evidence="1 2">
    <name type="scientific">Gonapodya prolifera (strain JEL478)</name>
    <name type="common">Monoblepharis prolifera</name>
    <dbReference type="NCBI Taxonomy" id="1344416"/>
    <lineage>
        <taxon>Eukaryota</taxon>
        <taxon>Fungi</taxon>
        <taxon>Fungi incertae sedis</taxon>
        <taxon>Chytridiomycota</taxon>
        <taxon>Chytridiomycota incertae sedis</taxon>
        <taxon>Monoblepharidomycetes</taxon>
        <taxon>Monoblepharidales</taxon>
        <taxon>Gonapodyaceae</taxon>
        <taxon>Gonapodya</taxon>
    </lineage>
</organism>
<evidence type="ECO:0000313" key="1">
    <source>
        <dbReference type="EMBL" id="KXS11097.1"/>
    </source>
</evidence>
<dbReference type="EMBL" id="KQ965809">
    <property type="protein sequence ID" value="KXS11097.1"/>
    <property type="molecule type" value="Genomic_DNA"/>
</dbReference>
<sequence>MFTTIPGRPCGKKTRPTSAFHCFETRTQDWKRQRERVPPEATRSKRVTSCSLVRNTLVAANPTQE</sequence>
<name>A0A139A2T6_GONPJ</name>
<keyword evidence="2" id="KW-1185">Reference proteome</keyword>
<dbReference type="Proteomes" id="UP000070544">
    <property type="component" value="Unassembled WGS sequence"/>
</dbReference>
<accession>A0A139A2T6</accession>
<dbReference type="AlphaFoldDB" id="A0A139A2T6"/>
<protein>
    <submittedName>
        <fullName evidence="1">Uncharacterized protein</fullName>
    </submittedName>
</protein>
<proteinExistence type="predicted"/>
<reference evidence="1 2" key="1">
    <citation type="journal article" date="2015" name="Genome Biol. Evol.">
        <title>Phylogenomic analyses indicate that early fungi evolved digesting cell walls of algal ancestors of land plants.</title>
        <authorList>
            <person name="Chang Y."/>
            <person name="Wang S."/>
            <person name="Sekimoto S."/>
            <person name="Aerts A.L."/>
            <person name="Choi C."/>
            <person name="Clum A."/>
            <person name="LaButti K.M."/>
            <person name="Lindquist E.A."/>
            <person name="Yee Ngan C."/>
            <person name="Ohm R.A."/>
            <person name="Salamov A.A."/>
            <person name="Grigoriev I.V."/>
            <person name="Spatafora J.W."/>
            <person name="Berbee M.L."/>
        </authorList>
    </citation>
    <scope>NUCLEOTIDE SEQUENCE [LARGE SCALE GENOMIC DNA]</scope>
    <source>
        <strain evidence="1 2">JEL478</strain>
    </source>
</reference>
<evidence type="ECO:0000313" key="2">
    <source>
        <dbReference type="Proteomes" id="UP000070544"/>
    </source>
</evidence>